<dbReference type="Proteomes" id="UP000605427">
    <property type="component" value="Unassembled WGS sequence"/>
</dbReference>
<feature type="modified residue" description="4-aspartylphosphate" evidence="5">
    <location>
        <position position="54"/>
    </location>
</feature>
<keyword evidence="2" id="KW-0805">Transcription regulation</keyword>
<keyword evidence="4" id="KW-0804">Transcription</keyword>
<evidence type="ECO:0000313" key="8">
    <source>
        <dbReference type="EMBL" id="GGH78040.1"/>
    </source>
</evidence>
<dbReference type="InterPro" id="IPR011006">
    <property type="entry name" value="CheY-like_superfamily"/>
</dbReference>
<dbReference type="RefSeq" id="WP_172247385.1">
    <property type="nucleotide sequence ID" value="NZ_BMDD01000002.1"/>
</dbReference>
<dbReference type="InterPro" id="IPR005158">
    <property type="entry name" value="BTAD"/>
</dbReference>
<dbReference type="PROSITE" id="PS50110">
    <property type="entry name" value="RESPONSE_REGULATORY"/>
    <property type="match status" value="1"/>
</dbReference>
<dbReference type="InterPro" id="IPR051677">
    <property type="entry name" value="AfsR-DnrI-RedD_regulator"/>
</dbReference>
<keyword evidence="3" id="KW-0238">DNA-binding</keyword>
<dbReference type="EMBL" id="BMDD01000002">
    <property type="protein sequence ID" value="GGH78040.1"/>
    <property type="molecule type" value="Genomic_DNA"/>
</dbReference>
<name>A0ABQ1ZU82_9BACL</name>
<dbReference type="Gene3D" id="1.10.10.10">
    <property type="entry name" value="Winged helix-like DNA-binding domain superfamily/Winged helix DNA-binding domain"/>
    <property type="match status" value="1"/>
</dbReference>
<proteinExistence type="predicted"/>
<dbReference type="SMART" id="SM01043">
    <property type="entry name" value="BTAD"/>
    <property type="match status" value="1"/>
</dbReference>
<dbReference type="Pfam" id="PF00072">
    <property type="entry name" value="Response_reg"/>
    <property type="match status" value="1"/>
</dbReference>
<evidence type="ECO:0000256" key="5">
    <source>
        <dbReference type="PROSITE-ProRule" id="PRU00169"/>
    </source>
</evidence>
<evidence type="ECO:0000256" key="1">
    <source>
        <dbReference type="ARBA" id="ARBA00023012"/>
    </source>
</evidence>
<evidence type="ECO:0000259" key="7">
    <source>
        <dbReference type="PROSITE" id="PS50110"/>
    </source>
</evidence>
<dbReference type="SUPFAM" id="SSF46894">
    <property type="entry name" value="C-terminal effector domain of the bipartite response regulators"/>
    <property type="match status" value="1"/>
</dbReference>
<accession>A0ABQ1ZU82</accession>
<feature type="region of interest" description="Disordered" evidence="6">
    <location>
        <begin position="119"/>
        <end position="141"/>
    </location>
</feature>
<protein>
    <recommendedName>
        <fullName evidence="7">Response regulatory domain-containing protein</fullName>
    </recommendedName>
</protein>
<organism evidence="8 9">
    <name type="scientific">Saccharibacillus endophyticus</name>
    <dbReference type="NCBI Taxonomy" id="2060666"/>
    <lineage>
        <taxon>Bacteria</taxon>
        <taxon>Bacillati</taxon>
        <taxon>Bacillota</taxon>
        <taxon>Bacilli</taxon>
        <taxon>Bacillales</taxon>
        <taxon>Paenibacillaceae</taxon>
        <taxon>Saccharibacillus</taxon>
    </lineage>
</organism>
<dbReference type="SMART" id="SM00448">
    <property type="entry name" value="REC"/>
    <property type="match status" value="1"/>
</dbReference>
<dbReference type="InterPro" id="IPR016032">
    <property type="entry name" value="Sig_transdc_resp-reg_C-effctor"/>
</dbReference>
<dbReference type="InterPro" id="IPR011990">
    <property type="entry name" value="TPR-like_helical_dom_sf"/>
</dbReference>
<dbReference type="SUPFAM" id="SSF52172">
    <property type="entry name" value="CheY-like"/>
    <property type="match status" value="1"/>
</dbReference>
<reference evidence="9" key="1">
    <citation type="journal article" date="2019" name="Int. J. Syst. Evol. Microbiol.">
        <title>The Global Catalogue of Microorganisms (GCM) 10K type strain sequencing project: providing services to taxonomists for standard genome sequencing and annotation.</title>
        <authorList>
            <consortium name="The Broad Institute Genomics Platform"/>
            <consortium name="The Broad Institute Genome Sequencing Center for Infectious Disease"/>
            <person name="Wu L."/>
            <person name="Ma J."/>
        </authorList>
    </citation>
    <scope>NUCLEOTIDE SEQUENCE [LARGE SCALE GENOMIC DNA]</scope>
    <source>
        <strain evidence="9">CCM 8702</strain>
    </source>
</reference>
<gene>
    <name evidence="8" type="ORF">GCM10007362_22700</name>
</gene>
<dbReference type="InterPro" id="IPR036388">
    <property type="entry name" value="WH-like_DNA-bd_sf"/>
</dbReference>
<dbReference type="InterPro" id="IPR001789">
    <property type="entry name" value="Sig_transdc_resp-reg_receiver"/>
</dbReference>
<keyword evidence="5" id="KW-0597">Phosphoprotein</keyword>
<dbReference type="SUPFAM" id="SSF48452">
    <property type="entry name" value="TPR-like"/>
    <property type="match status" value="1"/>
</dbReference>
<comment type="caution">
    <text evidence="8">The sequence shown here is derived from an EMBL/GenBank/DDBJ whole genome shotgun (WGS) entry which is preliminary data.</text>
</comment>
<evidence type="ECO:0000256" key="6">
    <source>
        <dbReference type="SAM" id="MobiDB-lite"/>
    </source>
</evidence>
<sequence>MMKVLIVDDEDLSLKRLNRILTASGEVEICGAFHDPEEAAEYAKTHRFDAAFLDITMPRISGMTLIGELRKFHPSLPIVLVTGYEEYAVQAFDYEVIDYVIKPVTAERLNRSISRLKQRLEESSAGSREPELETESPEADGPIVDETRLTVRLFGGFSVHGGDGTDGPLKLRTPKTEELLAFLLYNRSTTRDVLTDTLWKDLSPQKASTNLNSTLYYVRRAIGDGGDTPIIRKDGSGIRVDREAIDCDLYEFEELFRQMRRTPENQHDPERFERMDALYAGEFLKDRHYEWAFARARQLEMDFIAMLDTAARYHAKIEQPLRALYYFERILQLDPIREDVHREIILLYVLLDRKSDAKRQYRTLEKVLDEELGARPSAELERIIRAAQL</sequence>
<feature type="domain" description="Response regulatory" evidence="7">
    <location>
        <begin position="3"/>
        <end position="117"/>
    </location>
</feature>
<keyword evidence="1" id="KW-0902">Two-component regulatory system</keyword>
<dbReference type="Gene3D" id="3.40.50.2300">
    <property type="match status" value="1"/>
</dbReference>
<dbReference type="PANTHER" id="PTHR35807">
    <property type="entry name" value="TRANSCRIPTIONAL REGULATOR REDD-RELATED"/>
    <property type="match status" value="1"/>
</dbReference>
<keyword evidence="9" id="KW-1185">Reference proteome</keyword>
<evidence type="ECO:0000256" key="3">
    <source>
        <dbReference type="ARBA" id="ARBA00023125"/>
    </source>
</evidence>
<evidence type="ECO:0000256" key="2">
    <source>
        <dbReference type="ARBA" id="ARBA00023015"/>
    </source>
</evidence>
<evidence type="ECO:0000256" key="4">
    <source>
        <dbReference type="ARBA" id="ARBA00023163"/>
    </source>
</evidence>
<dbReference type="Gene3D" id="1.25.40.10">
    <property type="entry name" value="Tetratricopeptide repeat domain"/>
    <property type="match status" value="1"/>
</dbReference>
<evidence type="ECO:0000313" key="9">
    <source>
        <dbReference type="Proteomes" id="UP000605427"/>
    </source>
</evidence>
<dbReference type="Pfam" id="PF03704">
    <property type="entry name" value="BTAD"/>
    <property type="match status" value="1"/>
</dbReference>